<name>A0ABU5SSX4_9CYAN</name>
<gene>
    <name evidence="1" type="ORF">VB739_02765</name>
</gene>
<accession>A0ABU5SSX4</accession>
<protein>
    <submittedName>
        <fullName evidence="1">Uncharacterized protein</fullName>
    </submittedName>
</protein>
<dbReference type="EMBL" id="JAYGHY010000005">
    <property type="protein sequence ID" value="MEA5441467.1"/>
    <property type="molecule type" value="Genomic_DNA"/>
</dbReference>
<dbReference type="Proteomes" id="UP001302329">
    <property type="component" value="Unassembled WGS sequence"/>
</dbReference>
<comment type="caution">
    <text evidence="1">The sequence shown here is derived from an EMBL/GenBank/DDBJ whole genome shotgun (WGS) entry which is preliminary data.</text>
</comment>
<dbReference type="RefSeq" id="WP_323355603.1">
    <property type="nucleotide sequence ID" value="NZ_JAYGHY010000005.1"/>
</dbReference>
<keyword evidence="2" id="KW-1185">Reference proteome</keyword>
<reference evidence="1 2" key="1">
    <citation type="submission" date="2023-12" db="EMBL/GenBank/DDBJ databases">
        <title>Baltic Sea Cyanobacteria.</title>
        <authorList>
            <person name="Delbaje E."/>
            <person name="Fewer D.P."/>
            <person name="Shishido T.K."/>
        </authorList>
    </citation>
    <scope>NUCLEOTIDE SEQUENCE [LARGE SCALE GENOMIC DNA]</scope>
    <source>
        <strain evidence="1 2">UHCC 0281</strain>
    </source>
</reference>
<evidence type="ECO:0000313" key="1">
    <source>
        <dbReference type="EMBL" id="MEA5441467.1"/>
    </source>
</evidence>
<organism evidence="1 2">
    <name type="scientific">Cyanobium gracile UHCC 0281</name>
    <dbReference type="NCBI Taxonomy" id="3110309"/>
    <lineage>
        <taxon>Bacteria</taxon>
        <taxon>Bacillati</taxon>
        <taxon>Cyanobacteriota</taxon>
        <taxon>Cyanophyceae</taxon>
        <taxon>Synechococcales</taxon>
        <taxon>Prochlorococcaceae</taxon>
        <taxon>Cyanobium</taxon>
    </lineage>
</organism>
<evidence type="ECO:0000313" key="2">
    <source>
        <dbReference type="Proteomes" id="UP001302329"/>
    </source>
</evidence>
<proteinExistence type="predicted"/>
<sequence>MTPAEAVAAIPLAAICCDSNVGREKAAILKEQLVHRSPSRRMTPLAFDELIEGLPGLYRRDHWQELIYQAIPALTTLGNELALPTGRAAQIQELLVLLQRQGLIGETGG</sequence>